<proteinExistence type="predicted"/>
<accession>A0AAE0AKW1</accession>
<gene>
    <name evidence="1" type="ORF">Dsin_013254</name>
</gene>
<dbReference type="AlphaFoldDB" id="A0AAE0AKW1"/>
<dbReference type="PANTHER" id="PTHR46890:SF48">
    <property type="entry name" value="RNA-DIRECTED DNA POLYMERASE"/>
    <property type="match status" value="1"/>
</dbReference>
<evidence type="ECO:0000313" key="1">
    <source>
        <dbReference type="EMBL" id="KAK3219284.1"/>
    </source>
</evidence>
<protein>
    <recommendedName>
        <fullName evidence="3">Reverse transcriptase</fullName>
    </recommendedName>
</protein>
<comment type="caution">
    <text evidence="1">The sequence shown here is derived from an EMBL/GenBank/DDBJ whole genome shotgun (WGS) entry which is preliminary data.</text>
</comment>
<sequence length="400" mass="44673">MIVEGINRTLPVQTIRHLNSDFTSEEIRRAVFEMGPLKAQGNDGFPVAFYQKFWGTIGKDVTNVYLEVLNKGRWMDDFNSTEITLIPKVQKPITMGDYMPISLCNVLYKGDPLSKYMFLICAEGLSNLIQGAQERGEITGFKSSRYGLIISHFFFSEDSMLFTRADVKNCETIKRVLRIYSEASGQIVNFNKLAICVSPSVDKEESKNLAMMVGWGEKLLSVGGKEILIKAIVQAIPSYSMSIFRLSKSLFDEIQRLNARSGVVEMAGCIMGRNVSDRKRIGFGSIIRDADGRVMACCSQGGHSDFRYGSILVSIVNLVSTSRNVVFKCVSKKANMVAQGLAIEAMGISEDVFWMKDTPMLGLVLLAFSGVDLSAWFSSSHLWPEFLGFLLKRKKERKEA</sequence>
<dbReference type="PANTHER" id="PTHR46890">
    <property type="entry name" value="NON-LTR RETROLELEMENT REVERSE TRANSCRIPTASE-LIKE PROTEIN-RELATED"/>
    <property type="match status" value="1"/>
</dbReference>
<organism evidence="1 2">
    <name type="scientific">Dipteronia sinensis</name>
    <dbReference type="NCBI Taxonomy" id="43782"/>
    <lineage>
        <taxon>Eukaryota</taxon>
        <taxon>Viridiplantae</taxon>
        <taxon>Streptophyta</taxon>
        <taxon>Embryophyta</taxon>
        <taxon>Tracheophyta</taxon>
        <taxon>Spermatophyta</taxon>
        <taxon>Magnoliopsida</taxon>
        <taxon>eudicotyledons</taxon>
        <taxon>Gunneridae</taxon>
        <taxon>Pentapetalae</taxon>
        <taxon>rosids</taxon>
        <taxon>malvids</taxon>
        <taxon>Sapindales</taxon>
        <taxon>Sapindaceae</taxon>
        <taxon>Hippocastanoideae</taxon>
        <taxon>Acereae</taxon>
        <taxon>Dipteronia</taxon>
    </lineage>
</organism>
<evidence type="ECO:0008006" key="3">
    <source>
        <dbReference type="Google" id="ProtNLM"/>
    </source>
</evidence>
<reference evidence="1" key="1">
    <citation type="journal article" date="2023" name="Plant J.">
        <title>Genome sequences and population genomics provide insights into the demographic history, inbreeding, and mutation load of two 'living fossil' tree species of Dipteronia.</title>
        <authorList>
            <person name="Feng Y."/>
            <person name="Comes H.P."/>
            <person name="Chen J."/>
            <person name="Zhu S."/>
            <person name="Lu R."/>
            <person name="Zhang X."/>
            <person name="Li P."/>
            <person name="Qiu J."/>
            <person name="Olsen K.M."/>
            <person name="Qiu Y."/>
        </authorList>
    </citation>
    <scope>NUCLEOTIDE SEQUENCE</scope>
    <source>
        <strain evidence="1">NBL</strain>
    </source>
</reference>
<dbReference type="Proteomes" id="UP001281410">
    <property type="component" value="Unassembled WGS sequence"/>
</dbReference>
<dbReference type="InterPro" id="IPR052343">
    <property type="entry name" value="Retrotransposon-Effector_Assoc"/>
</dbReference>
<keyword evidence="2" id="KW-1185">Reference proteome</keyword>
<name>A0AAE0AKW1_9ROSI</name>
<dbReference type="EMBL" id="JANJYJ010000004">
    <property type="protein sequence ID" value="KAK3219284.1"/>
    <property type="molecule type" value="Genomic_DNA"/>
</dbReference>
<evidence type="ECO:0000313" key="2">
    <source>
        <dbReference type="Proteomes" id="UP001281410"/>
    </source>
</evidence>